<comment type="caution">
    <text evidence="2">The sequence shown here is derived from an EMBL/GenBank/DDBJ whole genome shotgun (WGS) entry which is preliminary data.</text>
</comment>
<dbReference type="InterPro" id="IPR036291">
    <property type="entry name" value="NAD(P)-bd_dom_sf"/>
</dbReference>
<keyword evidence="3" id="KW-1185">Reference proteome</keyword>
<dbReference type="PANTHER" id="PTHR43355">
    <property type="entry name" value="FLAVIN REDUCTASE (NADPH)"/>
    <property type="match status" value="1"/>
</dbReference>
<name>A0A7K1TFL7_9BACT</name>
<proteinExistence type="predicted"/>
<dbReference type="EMBL" id="WQKZ01000003">
    <property type="protein sequence ID" value="MVN77200.1"/>
    <property type="molecule type" value="Genomic_DNA"/>
</dbReference>
<dbReference type="Proteomes" id="UP000441336">
    <property type="component" value="Unassembled WGS sequence"/>
</dbReference>
<dbReference type="Pfam" id="PF13460">
    <property type="entry name" value="NAD_binding_10"/>
    <property type="match status" value="1"/>
</dbReference>
<feature type="domain" description="NAD(P)-binding" evidence="1">
    <location>
        <begin position="7"/>
        <end position="205"/>
    </location>
</feature>
<evidence type="ECO:0000313" key="3">
    <source>
        <dbReference type="Proteomes" id="UP000441336"/>
    </source>
</evidence>
<dbReference type="CDD" id="cd05244">
    <property type="entry name" value="BVR-B_like_SDR_a"/>
    <property type="match status" value="1"/>
</dbReference>
<dbReference type="PANTHER" id="PTHR43355:SF2">
    <property type="entry name" value="FLAVIN REDUCTASE (NADPH)"/>
    <property type="match status" value="1"/>
</dbReference>
<dbReference type="InterPro" id="IPR016040">
    <property type="entry name" value="NAD(P)-bd_dom"/>
</dbReference>
<gene>
    <name evidence="2" type="ORF">GO988_12770</name>
</gene>
<organism evidence="2 3">
    <name type="scientific">Hymenobacter ginkgonis</name>
    <dbReference type="NCBI Taxonomy" id="2682976"/>
    <lineage>
        <taxon>Bacteria</taxon>
        <taxon>Pseudomonadati</taxon>
        <taxon>Bacteroidota</taxon>
        <taxon>Cytophagia</taxon>
        <taxon>Cytophagales</taxon>
        <taxon>Hymenobacteraceae</taxon>
        <taxon>Hymenobacter</taxon>
    </lineage>
</organism>
<protein>
    <submittedName>
        <fullName evidence="2">NAD(P)H-binding protein</fullName>
    </submittedName>
</protein>
<dbReference type="SUPFAM" id="SSF51735">
    <property type="entry name" value="NAD(P)-binding Rossmann-fold domains"/>
    <property type="match status" value="1"/>
</dbReference>
<dbReference type="RefSeq" id="WP_157566020.1">
    <property type="nucleotide sequence ID" value="NZ_WQKZ01000003.1"/>
</dbReference>
<dbReference type="InterPro" id="IPR051606">
    <property type="entry name" value="Polyketide_Oxido-like"/>
</dbReference>
<evidence type="ECO:0000313" key="2">
    <source>
        <dbReference type="EMBL" id="MVN77200.1"/>
    </source>
</evidence>
<dbReference type="AlphaFoldDB" id="A0A7K1TFL7"/>
<dbReference type="GO" id="GO:0016646">
    <property type="term" value="F:oxidoreductase activity, acting on the CH-NH group of donors, NAD or NADP as acceptor"/>
    <property type="evidence" value="ECO:0007669"/>
    <property type="project" value="TreeGrafter"/>
</dbReference>
<sequence length="216" mass="23399">MKIALIGATGFVGSRLLHEALTRGHHVTAIVRDPAKLTEQSDQLTVVTGDVNNPTQLAEQLAGHDVVLNAFNAGWTNPNLYHDFLAGSRAIEKATAQAGVPRLFVIGGAGSLFINGQQLVDGPQFPANIKPGATAARDYLTELKTNQELDWTFFSPAIEMHPGIDTGRTGHYRLGTENPVFNAEGRSILSGEDLAVVVLDELEQPHYNRQRFTAAY</sequence>
<reference evidence="2 3" key="1">
    <citation type="submission" date="2019-12" db="EMBL/GenBank/DDBJ databases">
        <title>Hymenobacter sp. HMF4947 Genome sequencing and assembly.</title>
        <authorList>
            <person name="Kang H."/>
            <person name="Cha I."/>
            <person name="Kim H."/>
            <person name="Joh K."/>
        </authorList>
    </citation>
    <scope>NUCLEOTIDE SEQUENCE [LARGE SCALE GENOMIC DNA]</scope>
    <source>
        <strain evidence="2 3">HMF4947</strain>
    </source>
</reference>
<dbReference type="Gene3D" id="3.40.50.720">
    <property type="entry name" value="NAD(P)-binding Rossmann-like Domain"/>
    <property type="match status" value="1"/>
</dbReference>
<evidence type="ECO:0000259" key="1">
    <source>
        <dbReference type="Pfam" id="PF13460"/>
    </source>
</evidence>
<accession>A0A7K1TFL7</accession>